<gene>
    <name evidence="2" type="ORF">S06H3_57049</name>
</gene>
<dbReference type="AlphaFoldDB" id="X1PLB5"/>
<dbReference type="InterPro" id="IPR035093">
    <property type="entry name" value="RelE/ParE_toxin_dom_sf"/>
</dbReference>
<comment type="caution">
    <text evidence="2">The sequence shown here is derived from an EMBL/GenBank/DDBJ whole genome shotgun (WGS) entry which is preliminary data.</text>
</comment>
<dbReference type="InterPro" id="IPR007712">
    <property type="entry name" value="RelE/ParE_toxin"/>
</dbReference>
<keyword evidence="1" id="KW-1277">Toxin-antitoxin system</keyword>
<dbReference type="EMBL" id="BARV01036767">
    <property type="protein sequence ID" value="GAI57022.1"/>
    <property type="molecule type" value="Genomic_DNA"/>
</dbReference>
<organism evidence="2">
    <name type="scientific">marine sediment metagenome</name>
    <dbReference type="NCBI Taxonomy" id="412755"/>
    <lineage>
        <taxon>unclassified sequences</taxon>
        <taxon>metagenomes</taxon>
        <taxon>ecological metagenomes</taxon>
    </lineage>
</organism>
<name>X1PLB5_9ZZZZ</name>
<reference evidence="2" key="1">
    <citation type="journal article" date="2014" name="Front. Microbiol.">
        <title>High frequency of phylogenetically diverse reductive dehalogenase-homologous genes in deep subseafloor sedimentary metagenomes.</title>
        <authorList>
            <person name="Kawai M."/>
            <person name="Futagami T."/>
            <person name="Toyoda A."/>
            <person name="Takaki Y."/>
            <person name="Nishi S."/>
            <person name="Hori S."/>
            <person name="Arai W."/>
            <person name="Tsubouchi T."/>
            <person name="Morono Y."/>
            <person name="Uchiyama I."/>
            <person name="Ito T."/>
            <person name="Fujiyama A."/>
            <person name="Inagaki F."/>
            <person name="Takami H."/>
        </authorList>
    </citation>
    <scope>NUCLEOTIDE SEQUENCE</scope>
    <source>
        <strain evidence="2">Expedition CK06-06</strain>
    </source>
</reference>
<proteinExistence type="predicted"/>
<dbReference type="SUPFAM" id="SSF143011">
    <property type="entry name" value="RelE-like"/>
    <property type="match status" value="1"/>
</dbReference>
<evidence type="ECO:0000313" key="2">
    <source>
        <dbReference type="EMBL" id="GAI57022.1"/>
    </source>
</evidence>
<dbReference type="Gene3D" id="3.30.2310.20">
    <property type="entry name" value="RelE-like"/>
    <property type="match status" value="1"/>
</dbReference>
<accession>X1PLB5</accession>
<dbReference type="NCBIfam" id="TIGR02385">
    <property type="entry name" value="RelE_StbE"/>
    <property type="match status" value="1"/>
</dbReference>
<sequence length="62" mass="7220">MEILFSDAFMKSLKKHNSIIKTIKKKVDMIVENPIALGEPLKGNFRGYYSCPVRRNFLIVYL</sequence>
<evidence type="ECO:0000256" key="1">
    <source>
        <dbReference type="ARBA" id="ARBA00022649"/>
    </source>
</evidence>
<protein>
    <submittedName>
        <fullName evidence="2">Uncharacterized protein</fullName>
    </submittedName>
</protein>